<name>A0A545UJE0_9GAMM</name>
<dbReference type="InterPro" id="IPR011659">
    <property type="entry name" value="WD40"/>
</dbReference>
<dbReference type="OrthoDB" id="799930at2"/>
<organism evidence="5 6">
    <name type="scientific">Aliikangiella coralliicola</name>
    <dbReference type="NCBI Taxonomy" id="2592383"/>
    <lineage>
        <taxon>Bacteria</taxon>
        <taxon>Pseudomonadati</taxon>
        <taxon>Pseudomonadota</taxon>
        <taxon>Gammaproteobacteria</taxon>
        <taxon>Oceanospirillales</taxon>
        <taxon>Pleioneaceae</taxon>
        <taxon>Aliikangiella</taxon>
    </lineage>
</organism>
<comment type="similarity">
    <text evidence="1">Belongs to the TolB family.</text>
</comment>
<keyword evidence="6" id="KW-1185">Reference proteome</keyword>
<dbReference type="Gene3D" id="2.130.10.10">
    <property type="entry name" value="YVTN repeat-like/Quinoprotein amine dehydrogenase"/>
    <property type="match status" value="1"/>
</dbReference>
<dbReference type="InterPro" id="IPR016032">
    <property type="entry name" value="Sig_transdc_resp-reg_C-effctor"/>
</dbReference>
<dbReference type="PROSITE" id="PS51755">
    <property type="entry name" value="OMPR_PHOB"/>
    <property type="match status" value="1"/>
</dbReference>
<dbReference type="InterPro" id="IPR001867">
    <property type="entry name" value="OmpR/PhoB-type_DNA-bd"/>
</dbReference>
<dbReference type="SUPFAM" id="SSF50960">
    <property type="entry name" value="TolB, C-terminal domain"/>
    <property type="match status" value="1"/>
</dbReference>
<sequence>MLNLLKNPGIEKIDKKRVYYFEFEGCRYYPKTAKLVVDGTEIFLSKYEREILELLISRQGEHISRQEIIDILWKDSPCNLNTFGKRIDKLRDFVGDRGLDKDLQMIQSSARNYLFFRPKVTPHYYGLAPSQRSLIKGGVLSSLLTVSLIIGFSGAFKSETFEAVEPKLLTSWKAGSKRPVASPDGKVIVYSRQAQNSSTWDLTVTLRHSKTHKKLTNETRAYTQNTEPGFSPSGKQIAWVRSDYRTFCEVITIDFDTTSLKTSDKKTVYRCKPSQLVRTPQWLSETSLLLSSRLGVEPFQVVKLNLWTEEDTFITEPNDTYYGDYNIYYHTESQRMAYLRQSTGIGSELRVYDFTTKTDQLIKSYEHPLYSIAWLNKDQLVAQSDESYEIVNIIDGNVKSTPVVFQEVEQLQYVFAIDERTIGFVRGPTMDREVVLHDLNNNTTNDMLVTVFDEYQGVVVKGKNNSIVFSLVENLQHHLYYRVGDRVTKIAELPRNGRVLDMAVSPDGELIAYLLSSTIFIKNRKGEILHSLSGVTKGFTFSSDSRHLVVSQKNEQGTSLLNLSVFEDFEAKEITNGFLPKADQDGTLYFLRKIDDQDWLFRQTDAGVEKILPAPFSTVQFHSNLYDVINHSLFYIENDNLTRLDLNSDEKTVIKKVKGDHFSMNYAQDFMVSVHTVTAQNNLIEFKLKHSDDPE</sequence>
<dbReference type="PANTHER" id="PTHR36842:SF1">
    <property type="entry name" value="PROTEIN TOLB"/>
    <property type="match status" value="1"/>
</dbReference>
<dbReference type="InterPro" id="IPR015943">
    <property type="entry name" value="WD40/YVTN_repeat-like_dom_sf"/>
</dbReference>
<dbReference type="SMART" id="SM00862">
    <property type="entry name" value="Trans_reg_C"/>
    <property type="match status" value="1"/>
</dbReference>
<feature type="DNA-binding region" description="OmpR/PhoB-type" evidence="3">
    <location>
        <begin position="16"/>
        <end position="118"/>
    </location>
</feature>
<dbReference type="Pfam" id="PF07676">
    <property type="entry name" value="PD40"/>
    <property type="match status" value="2"/>
</dbReference>
<accession>A0A545UJE0</accession>
<dbReference type="GO" id="GO:0003677">
    <property type="term" value="F:DNA binding"/>
    <property type="evidence" value="ECO:0007669"/>
    <property type="project" value="UniProtKB-UniRule"/>
</dbReference>
<dbReference type="InterPro" id="IPR036388">
    <property type="entry name" value="WH-like_DNA-bd_sf"/>
</dbReference>
<dbReference type="InterPro" id="IPR011042">
    <property type="entry name" value="6-blade_b-propeller_TolB-like"/>
</dbReference>
<protein>
    <recommendedName>
        <fullName evidence="4">OmpR/PhoB-type domain-containing protein</fullName>
    </recommendedName>
</protein>
<dbReference type="EMBL" id="VIKS01000001">
    <property type="protein sequence ID" value="TQV89553.1"/>
    <property type="molecule type" value="Genomic_DNA"/>
</dbReference>
<evidence type="ECO:0000313" key="6">
    <source>
        <dbReference type="Proteomes" id="UP000315439"/>
    </source>
</evidence>
<dbReference type="Proteomes" id="UP000315439">
    <property type="component" value="Unassembled WGS sequence"/>
</dbReference>
<comment type="caution">
    <text evidence="5">The sequence shown here is derived from an EMBL/GenBank/DDBJ whole genome shotgun (WGS) entry which is preliminary data.</text>
</comment>
<dbReference type="PANTHER" id="PTHR36842">
    <property type="entry name" value="PROTEIN TOLB HOMOLOG"/>
    <property type="match status" value="1"/>
</dbReference>
<evidence type="ECO:0000256" key="1">
    <source>
        <dbReference type="ARBA" id="ARBA00009820"/>
    </source>
</evidence>
<dbReference type="GO" id="GO:0006355">
    <property type="term" value="P:regulation of DNA-templated transcription"/>
    <property type="evidence" value="ECO:0007669"/>
    <property type="project" value="InterPro"/>
</dbReference>
<dbReference type="SUPFAM" id="SSF82171">
    <property type="entry name" value="DPP6 N-terminal domain-like"/>
    <property type="match status" value="1"/>
</dbReference>
<dbReference type="SUPFAM" id="SSF46894">
    <property type="entry name" value="C-terminal effector domain of the bipartite response regulators"/>
    <property type="match status" value="1"/>
</dbReference>
<gene>
    <name evidence="5" type="ORF">FLL46_01325</name>
</gene>
<dbReference type="Gene3D" id="1.10.10.10">
    <property type="entry name" value="Winged helix-like DNA-binding domain superfamily/Winged helix DNA-binding domain"/>
    <property type="match status" value="1"/>
</dbReference>
<proteinExistence type="inferred from homology"/>
<evidence type="ECO:0000313" key="5">
    <source>
        <dbReference type="EMBL" id="TQV89553.1"/>
    </source>
</evidence>
<evidence type="ECO:0000256" key="3">
    <source>
        <dbReference type="PROSITE-ProRule" id="PRU01091"/>
    </source>
</evidence>
<evidence type="ECO:0000259" key="4">
    <source>
        <dbReference type="PROSITE" id="PS51755"/>
    </source>
</evidence>
<dbReference type="RefSeq" id="WP_142891617.1">
    <property type="nucleotide sequence ID" value="NZ_ML660160.1"/>
</dbReference>
<evidence type="ECO:0000256" key="2">
    <source>
        <dbReference type="ARBA" id="ARBA00023125"/>
    </source>
</evidence>
<dbReference type="Gene3D" id="2.120.10.30">
    <property type="entry name" value="TolB, C-terminal domain"/>
    <property type="match status" value="1"/>
</dbReference>
<dbReference type="GO" id="GO:0000160">
    <property type="term" value="P:phosphorelay signal transduction system"/>
    <property type="evidence" value="ECO:0007669"/>
    <property type="project" value="InterPro"/>
</dbReference>
<dbReference type="Pfam" id="PF00486">
    <property type="entry name" value="Trans_reg_C"/>
    <property type="match status" value="1"/>
</dbReference>
<keyword evidence="2 3" id="KW-0238">DNA-binding</keyword>
<reference evidence="5 6" key="1">
    <citation type="submission" date="2019-07" db="EMBL/GenBank/DDBJ databases">
        <title>Draft genome for Aliikangiella sp. M105.</title>
        <authorList>
            <person name="Wang G."/>
        </authorList>
    </citation>
    <scope>NUCLEOTIDE SEQUENCE [LARGE SCALE GENOMIC DNA]</scope>
    <source>
        <strain evidence="5 6">M105</strain>
    </source>
</reference>
<feature type="domain" description="OmpR/PhoB-type" evidence="4">
    <location>
        <begin position="16"/>
        <end position="118"/>
    </location>
</feature>
<dbReference type="AlphaFoldDB" id="A0A545UJE0"/>